<keyword evidence="9 15" id="KW-0249">Electron transport</keyword>
<geneLocation type="mitochondrion" evidence="16"/>
<feature type="transmembrane region" description="Helical" evidence="15">
    <location>
        <begin position="78"/>
        <end position="101"/>
    </location>
</feature>
<keyword evidence="12 15" id="KW-0496">Mitochondrion</keyword>
<evidence type="ECO:0000256" key="3">
    <source>
        <dbReference type="ARBA" id="ARBA00012944"/>
    </source>
</evidence>
<comment type="catalytic activity">
    <reaction evidence="14 15">
        <text>a ubiquinone + NADH + 5 H(+)(in) = a ubiquinol + NAD(+) + 4 H(+)(out)</text>
        <dbReference type="Rhea" id="RHEA:29091"/>
        <dbReference type="Rhea" id="RHEA-COMP:9565"/>
        <dbReference type="Rhea" id="RHEA-COMP:9566"/>
        <dbReference type="ChEBI" id="CHEBI:15378"/>
        <dbReference type="ChEBI" id="CHEBI:16389"/>
        <dbReference type="ChEBI" id="CHEBI:17976"/>
        <dbReference type="ChEBI" id="CHEBI:57540"/>
        <dbReference type="ChEBI" id="CHEBI:57945"/>
        <dbReference type="EC" id="7.1.1.2"/>
    </reaction>
</comment>
<dbReference type="EMBL" id="KM587710">
    <property type="protein sequence ID" value="AJG02483.1"/>
    <property type="molecule type" value="Genomic_DNA"/>
</dbReference>
<keyword evidence="13 15" id="KW-0472">Membrane</keyword>
<dbReference type="InterPro" id="IPR042106">
    <property type="entry name" value="Nuo/plastoQ_OxRdtase_6_NuoJ"/>
</dbReference>
<feature type="transmembrane region" description="Helical" evidence="15">
    <location>
        <begin position="121"/>
        <end position="150"/>
    </location>
</feature>
<keyword evidence="6 15" id="KW-0679">Respiratory chain</keyword>
<dbReference type="EC" id="7.1.1.2" evidence="3 15"/>
<evidence type="ECO:0000256" key="13">
    <source>
        <dbReference type="ARBA" id="ARBA00023136"/>
    </source>
</evidence>
<comment type="function">
    <text evidence="15">Core subunit of the mitochondrial membrane respiratory chain NADH dehydrogenase (Complex I) which catalyzes electron transfer from NADH through the respiratory chain, using ubiquinone as an electron acceptor. Essential for the catalytic activity and assembly of complex I.</text>
</comment>
<evidence type="ECO:0000313" key="16">
    <source>
        <dbReference type="EMBL" id="AJG02483.1"/>
    </source>
</evidence>
<evidence type="ECO:0000256" key="4">
    <source>
        <dbReference type="ARBA" id="ARBA00021095"/>
    </source>
</evidence>
<evidence type="ECO:0000256" key="8">
    <source>
        <dbReference type="ARBA" id="ARBA00022967"/>
    </source>
</evidence>
<evidence type="ECO:0000256" key="2">
    <source>
        <dbReference type="ARBA" id="ARBA00005698"/>
    </source>
</evidence>
<comment type="similarity">
    <text evidence="2 15">Belongs to the complex I subunit 6 family.</text>
</comment>
<keyword evidence="10 15" id="KW-1133">Transmembrane helix</keyword>
<proteinExistence type="inferred from homology"/>
<evidence type="ECO:0000256" key="7">
    <source>
        <dbReference type="ARBA" id="ARBA00022692"/>
    </source>
</evidence>
<dbReference type="GO" id="GO:0031966">
    <property type="term" value="C:mitochondrial membrane"/>
    <property type="evidence" value="ECO:0007669"/>
    <property type="project" value="UniProtKB-SubCell"/>
</dbReference>
<evidence type="ECO:0000256" key="6">
    <source>
        <dbReference type="ARBA" id="ARBA00022660"/>
    </source>
</evidence>
<keyword evidence="7 15" id="KW-0812">Transmembrane</keyword>
<evidence type="ECO:0000256" key="10">
    <source>
        <dbReference type="ARBA" id="ARBA00022989"/>
    </source>
</evidence>
<dbReference type="InterPro" id="IPR001457">
    <property type="entry name" value="NADH_UbQ/plastoQ_OxRdtase_su6"/>
</dbReference>
<evidence type="ECO:0000256" key="12">
    <source>
        <dbReference type="ARBA" id="ARBA00023128"/>
    </source>
</evidence>
<keyword evidence="8 15" id="KW-1278">Translocase</keyword>
<accession>A0A0K0M6H5</accession>
<organism evidence="16">
    <name type="scientific">Bufo gargarizans minshanicus</name>
    <name type="common">Gansu toad</name>
    <dbReference type="NCBI Taxonomy" id="1607990"/>
    <lineage>
        <taxon>Eukaryota</taxon>
        <taxon>Metazoa</taxon>
        <taxon>Chordata</taxon>
        <taxon>Craniata</taxon>
        <taxon>Vertebrata</taxon>
        <taxon>Euteleostomi</taxon>
        <taxon>Amphibia</taxon>
        <taxon>Batrachia</taxon>
        <taxon>Anura</taxon>
        <taxon>Neobatrachia</taxon>
        <taxon>Hyloidea</taxon>
        <taxon>Bufonidae</taxon>
        <taxon>Bufo</taxon>
    </lineage>
</organism>
<gene>
    <name evidence="16" type="primary">ND6</name>
</gene>
<evidence type="ECO:0000256" key="11">
    <source>
        <dbReference type="ARBA" id="ARBA00023027"/>
    </source>
</evidence>
<dbReference type="Pfam" id="PF00499">
    <property type="entry name" value="Oxidored_q3"/>
    <property type="match status" value="1"/>
</dbReference>
<dbReference type="PANTHER" id="PTHR11435:SF1">
    <property type="entry name" value="NADH-UBIQUINONE OXIDOREDUCTASE CHAIN 6"/>
    <property type="match status" value="1"/>
</dbReference>
<dbReference type="PANTHER" id="PTHR11435">
    <property type="entry name" value="NADH UBIQUINONE OXIDOREDUCTASE SUBUNIT ND6"/>
    <property type="match status" value="1"/>
</dbReference>
<evidence type="ECO:0000256" key="14">
    <source>
        <dbReference type="ARBA" id="ARBA00049551"/>
    </source>
</evidence>
<feature type="transmembrane region" description="Helical" evidence="15">
    <location>
        <begin position="45"/>
        <end position="66"/>
    </location>
</feature>
<dbReference type="GO" id="GO:0008137">
    <property type="term" value="F:NADH dehydrogenase (ubiquinone) activity"/>
    <property type="evidence" value="ECO:0007669"/>
    <property type="project" value="UniProtKB-UniRule"/>
</dbReference>
<evidence type="ECO:0000256" key="9">
    <source>
        <dbReference type="ARBA" id="ARBA00022982"/>
    </source>
</evidence>
<evidence type="ECO:0000256" key="5">
    <source>
        <dbReference type="ARBA" id="ARBA00022448"/>
    </source>
</evidence>
<dbReference type="AlphaFoldDB" id="A0A0K0M6H5"/>
<evidence type="ECO:0000256" key="15">
    <source>
        <dbReference type="RuleBase" id="RU004430"/>
    </source>
</evidence>
<reference evidence="16" key="1">
    <citation type="journal article" date="2015" name="Mitochondrial DNA">
        <title>Characterization of the mitochondrial genome of Bufo gargarizans minshanicus (Anura: Bufonidae).</title>
        <authorList>
            <person name="Yang J."/>
            <person name="Liu J."/>
            <person name="Xue R."/>
            <person name="Chen L."/>
        </authorList>
    </citation>
    <scope>NUCLEOTIDE SEQUENCE</scope>
</reference>
<dbReference type="Gene3D" id="1.20.120.1200">
    <property type="entry name" value="NADH-ubiquinone/plastoquinone oxidoreductase chain 6, subunit NuoJ"/>
    <property type="match status" value="1"/>
</dbReference>
<keyword evidence="5 15" id="KW-0813">Transport</keyword>
<sequence>MTALFELGLIVGLLAVASNPSPYYAALGLVGSAGAGCLILMDGGASFLCLVLFLVYLGGMMVVFAYSAALVAEPYPEAWGGGVVWSYIVVYTVLLGVWWVVGGVNNQVEVVDAVGVYAGDWYGVAMMFFWGGGVLMAVGWALLLTLFAVLEVVRGHYGGVLRAV</sequence>
<name>A0A0K0M6H5_BUFGR</name>
<comment type="subcellular location">
    <subcellularLocation>
        <location evidence="1 15">Mitochondrion membrane</location>
        <topology evidence="1 15">Multi-pass membrane protein</topology>
    </subcellularLocation>
</comment>
<keyword evidence="11 15" id="KW-0520">NAD</keyword>
<protein>
    <recommendedName>
        <fullName evidence="4 15">NADH-ubiquinone oxidoreductase chain 6</fullName>
        <ecNumber evidence="3 15">7.1.1.2</ecNumber>
    </recommendedName>
</protein>
<dbReference type="InterPro" id="IPR050269">
    <property type="entry name" value="ComplexI_Subunit6"/>
</dbReference>
<evidence type="ECO:0000256" key="1">
    <source>
        <dbReference type="ARBA" id="ARBA00004225"/>
    </source>
</evidence>
<keyword evidence="15" id="KW-0830">Ubiquinone</keyword>